<dbReference type="Proteomes" id="UP000242791">
    <property type="component" value="Unassembled WGS sequence"/>
</dbReference>
<accession>A0A1J9PZP4</accession>
<feature type="compositionally biased region" description="Basic and acidic residues" evidence="1">
    <location>
        <begin position="41"/>
        <end position="57"/>
    </location>
</feature>
<dbReference type="VEuPathDB" id="FungiDB:ACJ73_06855"/>
<protein>
    <submittedName>
        <fullName evidence="2">Uncharacterized protein</fullName>
    </submittedName>
</protein>
<feature type="region of interest" description="Disordered" evidence="1">
    <location>
        <begin position="1"/>
        <end position="106"/>
    </location>
</feature>
<evidence type="ECO:0000256" key="1">
    <source>
        <dbReference type="SAM" id="MobiDB-lite"/>
    </source>
</evidence>
<feature type="compositionally biased region" description="Polar residues" evidence="1">
    <location>
        <begin position="58"/>
        <end position="79"/>
    </location>
</feature>
<name>A0A1J9PZP4_9EURO</name>
<keyword evidence="3" id="KW-1185">Reference proteome</keyword>
<dbReference type="OrthoDB" id="4186638at2759"/>
<evidence type="ECO:0000313" key="3">
    <source>
        <dbReference type="Proteomes" id="UP000242791"/>
    </source>
</evidence>
<dbReference type="EMBL" id="LGTZ01001275">
    <property type="protein sequence ID" value="OJD21801.1"/>
    <property type="molecule type" value="Genomic_DNA"/>
</dbReference>
<sequence length="214" mass="23211">MPQAMKLNNKAPANTLPTQTSPCTPIDESPQQIVTTGDGYQHSDTKELVEALREARADSTTSKSNPSEDTADTVLNNASKLKPQEQEISFSRNPESESPVLMDKSMSDISPTWMGCDPIFMDNENVGFDPAMKECSGMRTPKASKENMEQSGTPVVDAAQYAWGERKPSPTDALADADSWVAKASKEKGKPENYVRACAIANPTDSFEDLAESS</sequence>
<gene>
    <name evidence="2" type="ORF">ACJ73_06855</name>
</gene>
<dbReference type="AlphaFoldDB" id="A0A1J9PZP4"/>
<reference evidence="2 3" key="1">
    <citation type="submission" date="2015-08" db="EMBL/GenBank/DDBJ databases">
        <title>Emmonsia species relationships and genome sequence.</title>
        <authorList>
            <person name="Cuomo C.A."/>
            <person name="Schwartz I.S."/>
            <person name="Kenyon C."/>
            <person name="De Hoog G.S."/>
            <person name="Govender N.P."/>
            <person name="Botha A."/>
            <person name="Moreno L."/>
            <person name="De Vries M."/>
            <person name="Munoz J.F."/>
            <person name="Stielow J.B."/>
        </authorList>
    </citation>
    <scope>NUCLEOTIDE SEQUENCE [LARGE SCALE GENOMIC DNA]</scope>
    <source>
        <strain evidence="2 3">EI222</strain>
    </source>
</reference>
<organism evidence="2 3">
    <name type="scientific">Blastomyces percursus</name>
    <dbReference type="NCBI Taxonomy" id="1658174"/>
    <lineage>
        <taxon>Eukaryota</taxon>
        <taxon>Fungi</taxon>
        <taxon>Dikarya</taxon>
        <taxon>Ascomycota</taxon>
        <taxon>Pezizomycotina</taxon>
        <taxon>Eurotiomycetes</taxon>
        <taxon>Eurotiomycetidae</taxon>
        <taxon>Onygenales</taxon>
        <taxon>Ajellomycetaceae</taxon>
        <taxon>Blastomyces</taxon>
    </lineage>
</organism>
<evidence type="ECO:0000313" key="2">
    <source>
        <dbReference type="EMBL" id="OJD21801.1"/>
    </source>
</evidence>
<proteinExistence type="predicted"/>
<comment type="caution">
    <text evidence="2">The sequence shown here is derived from an EMBL/GenBank/DDBJ whole genome shotgun (WGS) entry which is preliminary data.</text>
</comment>
<feature type="compositionally biased region" description="Polar residues" evidence="1">
    <location>
        <begin position="11"/>
        <end position="35"/>
    </location>
</feature>